<dbReference type="EMBL" id="CYHH01000002">
    <property type="protein sequence ID" value="CUB05810.1"/>
    <property type="molecule type" value="Genomic_DNA"/>
</dbReference>
<dbReference type="Gene3D" id="1.10.3210.10">
    <property type="entry name" value="Hypothetical protein af1432"/>
    <property type="match status" value="1"/>
</dbReference>
<dbReference type="SUPFAM" id="SSF109604">
    <property type="entry name" value="HD-domain/PDEase-like"/>
    <property type="match status" value="1"/>
</dbReference>
<dbReference type="PANTHER" id="PTHR33525:SF4">
    <property type="entry name" value="CYCLIC DI-GMP PHOSPHODIESTERASE CDGJ"/>
    <property type="match status" value="1"/>
</dbReference>
<dbReference type="Proteomes" id="UP000182108">
    <property type="component" value="Unassembled WGS sequence"/>
</dbReference>
<dbReference type="PROSITE" id="PS51833">
    <property type="entry name" value="HDOD"/>
    <property type="match status" value="1"/>
</dbReference>
<dbReference type="InterPro" id="IPR052340">
    <property type="entry name" value="RNase_Y/CdgJ"/>
</dbReference>
<dbReference type="AlphaFoldDB" id="A0A0K6IRS6"/>
<dbReference type="PANTHER" id="PTHR33525">
    <property type="match status" value="1"/>
</dbReference>
<accession>A0A0K6IRS6</accession>
<organism evidence="2 3">
    <name type="scientific">Tepidiphilus thermophilus</name>
    <dbReference type="NCBI Taxonomy" id="876478"/>
    <lineage>
        <taxon>Bacteria</taxon>
        <taxon>Pseudomonadati</taxon>
        <taxon>Pseudomonadota</taxon>
        <taxon>Hydrogenophilia</taxon>
        <taxon>Hydrogenophilales</taxon>
        <taxon>Hydrogenophilaceae</taxon>
        <taxon>Tepidiphilus</taxon>
    </lineage>
</organism>
<evidence type="ECO:0000313" key="2">
    <source>
        <dbReference type="EMBL" id="CUB05810.1"/>
    </source>
</evidence>
<dbReference type="RefSeq" id="WP_055422873.1">
    <property type="nucleotide sequence ID" value="NZ_CYHH01000002.1"/>
</dbReference>
<sequence>MSDNATFLTREPAVNRKQAITANRLFLHASSMQAALEELARLRPCWPSAHTVFLSFGRLVPGPELLDWSWPEGTFLEIPAPALTHPKVQALLPLVHAQGIPLCLGWYDGVSPVPPIGDWRFTLVDLRRSSVPGQAPGIALAWGLTDPAAFADTIARGFSGACGWFFLRGTPEVVQKRATPSFGIVLQLIQKLQRDADIAEIEELLKRDVALSYRLLRYINSAGMGLMCEVTSFRHAVQILGYRNLLKWLSLLLLNASQHPSQQALAQTSIVRGRFMEEIGKGFFSAEITEQLFLCGVFSILDVLLGVPMVEVLQNIAVSEAIREALTRGQGEFAPFLELARACESPDAALLRHHAEKLGLASLTLNRAHLTALEYADRLNA</sequence>
<feature type="domain" description="HDOD" evidence="1">
    <location>
        <begin position="178"/>
        <end position="364"/>
    </location>
</feature>
<reference evidence="3" key="1">
    <citation type="submission" date="2015-08" db="EMBL/GenBank/DDBJ databases">
        <authorList>
            <person name="Babu N.S."/>
            <person name="Beckwith C.J."/>
            <person name="Beseler K.G."/>
            <person name="Brison A."/>
            <person name="Carone J.V."/>
            <person name="Caskin T.P."/>
            <person name="Diamond M."/>
            <person name="Durham M.E."/>
            <person name="Foxe J.M."/>
            <person name="Go M."/>
            <person name="Henderson B.A."/>
            <person name="Jones I.B."/>
            <person name="McGettigan J.A."/>
            <person name="Micheletti S.J."/>
            <person name="Nasrallah M.E."/>
            <person name="Ortiz D."/>
            <person name="Piller C.R."/>
            <person name="Privatt S.R."/>
            <person name="Schneider S.L."/>
            <person name="Sharp S."/>
            <person name="Smith T.C."/>
            <person name="Stanton J.D."/>
            <person name="Ullery H.E."/>
            <person name="Wilson R.J."/>
            <person name="Serrano M.G."/>
            <person name="Buck G."/>
            <person name="Lee V."/>
            <person name="Wang Y."/>
            <person name="Carvalho R."/>
            <person name="Voegtly L."/>
            <person name="Shi R."/>
            <person name="Duckworth R."/>
            <person name="Johnson A."/>
            <person name="Loviza R."/>
            <person name="Walstead R."/>
            <person name="Shah Z."/>
            <person name="Kiflezghi M."/>
            <person name="Wade K."/>
            <person name="Ball S.L."/>
            <person name="Bradley K.W."/>
            <person name="Asai D.J."/>
            <person name="Bowman C.A."/>
            <person name="Russell D.A."/>
            <person name="Pope W.H."/>
            <person name="Jacobs-Sera D."/>
            <person name="Hendrix R.W."/>
            <person name="Hatfull G.F."/>
        </authorList>
    </citation>
    <scope>NUCLEOTIDE SEQUENCE [LARGE SCALE GENOMIC DNA]</scope>
    <source>
        <strain evidence="3">JCM 19170</strain>
    </source>
</reference>
<gene>
    <name evidence="2" type="ORF">Ga0061068_102155</name>
</gene>
<protein>
    <submittedName>
        <fullName evidence="2">HDOD domain</fullName>
    </submittedName>
</protein>
<proteinExistence type="predicted"/>
<dbReference type="OrthoDB" id="9804751at2"/>
<name>A0A0K6IRS6_9PROT</name>
<evidence type="ECO:0000259" key="1">
    <source>
        <dbReference type="PROSITE" id="PS51833"/>
    </source>
</evidence>
<keyword evidence="3" id="KW-1185">Reference proteome</keyword>
<dbReference type="InterPro" id="IPR013976">
    <property type="entry name" value="HDOD"/>
</dbReference>
<evidence type="ECO:0000313" key="3">
    <source>
        <dbReference type="Proteomes" id="UP000182108"/>
    </source>
</evidence>
<dbReference type="Pfam" id="PF08668">
    <property type="entry name" value="HDOD"/>
    <property type="match status" value="1"/>
</dbReference>